<reference evidence="1 2" key="1">
    <citation type="submission" date="2018-08" db="EMBL/GenBank/DDBJ databases">
        <title>A genome reference for cultivated species of the human gut microbiota.</title>
        <authorList>
            <person name="Zou Y."/>
            <person name="Xue W."/>
            <person name="Luo G."/>
        </authorList>
    </citation>
    <scope>NUCLEOTIDE SEQUENCE [LARGE SCALE GENOMIC DNA]</scope>
    <source>
        <strain evidence="1 2">AF05-4</strain>
    </source>
</reference>
<name>A0A413DUF2_BACSE</name>
<dbReference type="EMBL" id="QSBD01000042">
    <property type="protein sequence ID" value="RGW93003.1"/>
    <property type="molecule type" value="Genomic_DNA"/>
</dbReference>
<protein>
    <submittedName>
        <fullName evidence="1">Uncharacterized protein</fullName>
    </submittedName>
</protein>
<dbReference type="RefSeq" id="WP_117902679.1">
    <property type="nucleotide sequence ID" value="NZ_QSBD01000042.1"/>
</dbReference>
<dbReference type="Proteomes" id="UP000284777">
    <property type="component" value="Unassembled WGS sequence"/>
</dbReference>
<sequence>MERNNLVLYLDIPEFSEALYASKWHPDAVLPQAGDNIHPESLLSEKVLAMLETVPAGEVWEDLKDDSRSMRRVMEHEVFRVTERGFYLRRDGTPCCTLTLQRYRVYDAEKRMKAEMPTSYCARSEERKSGKIRFYFRKYFIHIDVPDALPQCPEVREYVNIEPLLSEADKKLLAETECDKGESLLERIEEGNCCRVRARCWTTDKESGKWMRVLSVDI</sequence>
<gene>
    <name evidence="1" type="ORF">DWV41_15920</name>
</gene>
<evidence type="ECO:0000313" key="1">
    <source>
        <dbReference type="EMBL" id="RGW93003.1"/>
    </source>
</evidence>
<comment type="caution">
    <text evidence="1">The sequence shown here is derived from an EMBL/GenBank/DDBJ whole genome shotgun (WGS) entry which is preliminary data.</text>
</comment>
<dbReference type="AlphaFoldDB" id="A0A413DUF2"/>
<accession>A0A413DUF2</accession>
<organism evidence="1 2">
    <name type="scientific">Bacteroides stercoris</name>
    <dbReference type="NCBI Taxonomy" id="46506"/>
    <lineage>
        <taxon>Bacteria</taxon>
        <taxon>Pseudomonadati</taxon>
        <taxon>Bacteroidota</taxon>
        <taxon>Bacteroidia</taxon>
        <taxon>Bacteroidales</taxon>
        <taxon>Bacteroidaceae</taxon>
        <taxon>Bacteroides</taxon>
    </lineage>
</organism>
<proteinExistence type="predicted"/>
<evidence type="ECO:0000313" key="2">
    <source>
        <dbReference type="Proteomes" id="UP000284777"/>
    </source>
</evidence>